<accession>A0A2W4WK47</accession>
<dbReference type="EMBL" id="QBMP01000364">
    <property type="protein sequence ID" value="PZO45276.1"/>
    <property type="molecule type" value="Genomic_DNA"/>
</dbReference>
<organism evidence="1 2">
    <name type="scientific">Phormidesmis priestleyi</name>
    <dbReference type="NCBI Taxonomy" id="268141"/>
    <lineage>
        <taxon>Bacteria</taxon>
        <taxon>Bacillati</taxon>
        <taxon>Cyanobacteriota</taxon>
        <taxon>Cyanophyceae</taxon>
        <taxon>Leptolyngbyales</taxon>
        <taxon>Leptolyngbyaceae</taxon>
        <taxon>Phormidesmis</taxon>
    </lineage>
</organism>
<comment type="caution">
    <text evidence="1">The sequence shown here is derived from an EMBL/GenBank/DDBJ whole genome shotgun (WGS) entry which is preliminary data.</text>
</comment>
<protein>
    <submittedName>
        <fullName evidence="1">Uncharacterized protein</fullName>
    </submittedName>
</protein>
<reference evidence="2" key="1">
    <citation type="submission" date="2018-04" db="EMBL/GenBank/DDBJ databases">
        <authorList>
            <person name="Cornet L."/>
        </authorList>
    </citation>
    <scope>NUCLEOTIDE SEQUENCE [LARGE SCALE GENOMIC DNA]</scope>
</reference>
<reference evidence="1 2" key="2">
    <citation type="submission" date="2018-06" db="EMBL/GenBank/DDBJ databases">
        <title>Metagenomic assembly of (sub)arctic Cyanobacteria and their associated microbiome from non-axenic cultures.</title>
        <authorList>
            <person name="Baurain D."/>
        </authorList>
    </citation>
    <scope>NUCLEOTIDE SEQUENCE [LARGE SCALE GENOMIC DNA]</scope>
    <source>
        <strain evidence="1">ULC027bin1</strain>
    </source>
</reference>
<name>A0A2W4WK47_9CYAN</name>
<dbReference type="Proteomes" id="UP000249794">
    <property type="component" value="Unassembled WGS sequence"/>
</dbReference>
<sequence>MKLNQLADQLPAKTIDLIAIAKALEFTDLPNPHGGTPLNAAQAQQITTVFRFMRDRRITEPKSAIAQMQLSDPDSTEAIAISLRASVADELRRRYPEGSMSDRILRLLGALQSFEQLHQPFIQPHQIPAPVQPTPNQ</sequence>
<evidence type="ECO:0000313" key="1">
    <source>
        <dbReference type="EMBL" id="PZO45276.1"/>
    </source>
</evidence>
<evidence type="ECO:0000313" key="2">
    <source>
        <dbReference type="Proteomes" id="UP000249794"/>
    </source>
</evidence>
<proteinExistence type="predicted"/>
<dbReference type="AlphaFoldDB" id="A0A2W4WK47"/>
<gene>
    <name evidence="1" type="ORF">DCF15_21690</name>
</gene>